<dbReference type="EMBL" id="CM037028">
    <property type="protein sequence ID" value="KAH7656539.1"/>
    <property type="molecule type" value="Genomic_DNA"/>
</dbReference>
<sequence length="255" mass="29310">KIAMQERLNKFMEQHHKRQATLPSVKFSGDNERLQHIDAIGQLPVGAQIKRVIDLLLETRKALTPETINEACNVDISSNKVVFESLKNNPKVNYDGKCFSYKRKHDLKGKEELLSLIRKFPDGIAVMDVKDAYPTIMEDLKALKAADQIWILTNMDSKEDIAYPNNLKVMMTVDDDLKQMFRGIELPKDMVDIEKELQMAGMKPATNSTQRCATAQVLSKNTQPKPRKRRQLNRRTKLTNVHLPELFQDISAFRF</sequence>
<evidence type="ECO:0000313" key="2">
    <source>
        <dbReference type="Proteomes" id="UP000827976"/>
    </source>
</evidence>
<gene>
    <name evidence="1" type="ORF">IHE45_18G080800</name>
</gene>
<feature type="non-terminal residue" evidence="1">
    <location>
        <position position="1"/>
    </location>
</feature>
<dbReference type="Proteomes" id="UP000827976">
    <property type="component" value="Chromosome 18"/>
</dbReference>
<proteinExistence type="predicted"/>
<keyword evidence="2" id="KW-1185">Reference proteome</keyword>
<reference evidence="2" key="1">
    <citation type="journal article" date="2022" name="Nat. Commun.">
        <title>Chromosome evolution and the genetic basis of agronomically important traits in greater yam.</title>
        <authorList>
            <person name="Bredeson J.V."/>
            <person name="Lyons J.B."/>
            <person name="Oniyinde I.O."/>
            <person name="Okereke N.R."/>
            <person name="Kolade O."/>
            <person name="Nnabue I."/>
            <person name="Nwadili C.O."/>
            <person name="Hribova E."/>
            <person name="Parker M."/>
            <person name="Nwogha J."/>
            <person name="Shu S."/>
            <person name="Carlson J."/>
            <person name="Kariba R."/>
            <person name="Muthemba S."/>
            <person name="Knop K."/>
            <person name="Barton G.J."/>
            <person name="Sherwood A.V."/>
            <person name="Lopez-Montes A."/>
            <person name="Asiedu R."/>
            <person name="Jamnadass R."/>
            <person name="Muchugi A."/>
            <person name="Goodstein D."/>
            <person name="Egesi C.N."/>
            <person name="Featherston J."/>
            <person name="Asfaw A."/>
            <person name="Simpson G.G."/>
            <person name="Dolezel J."/>
            <person name="Hendre P.S."/>
            <person name="Van Deynze A."/>
            <person name="Kumar P.L."/>
            <person name="Obidiegwu J.E."/>
            <person name="Bhattacharjee R."/>
            <person name="Rokhsar D.S."/>
        </authorList>
    </citation>
    <scope>NUCLEOTIDE SEQUENCE [LARGE SCALE GENOMIC DNA]</scope>
    <source>
        <strain evidence="2">cv. TDa95/00328</strain>
    </source>
</reference>
<accession>A0ACB7U878</accession>
<organism evidence="1 2">
    <name type="scientific">Dioscorea alata</name>
    <name type="common">Purple yam</name>
    <dbReference type="NCBI Taxonomy" id="55571"/>
    <lineage>
        <taxon>Eukaryota</taxon>
        <taxon>Viridiplantae</taxon>
        <taxon>Streptophyta</taxon>
        <taxon>Embryophyta</taxon>
        <taxon>Tracheophyta</taxon>
        <taxon>Spermatophyta</taxon>
        <taxon>Magnoliopsida</taxon>
        <taxon>Liliopsida</taxon>
        <taxon>Dioscoreales</taxon>
        <taxon>Dioscoreaceae</taxon>
        <taxon>Dioscorea</taxon>
    </lineage>
</organism>
<protein>
    <submittedName>
        <fullName evidence="1">Transcription initiation factor IIE beta subunit protein</fullName>
    </submittedName>
</protein>
<name>A0ACB7U878_DIOAL</name>
<evidence type="ECO:0000313" key="1">
    <source>
        <dbReference type="EMBL" id="KAH7656539.1"/>
    </source>
</evidence>
<comment type="caution">
    <text evidence="1">The sequence shown here is derived from an EMBL/GenBank/DDBJ whole genome shotgun (WGS) entry which is preliminary data.</text>
</comment>